<name>A0A163LNH6_DIDRA</name>
<feature type="compositionally biased region" description="Low complexity" evidence="1">
    <location>
        <begin position="627"/>
        <end position="662"/>
    </location>
</feature>
<feature type="signal peptide" evidence="2">
    <location>
        <begin position="1"/>
        <end position="16"/>
    </location>
</feature>
<evidence type="ECO:0000256" key="1">
    <source>
        <dbReference type="SAM" id="MobiDB-lite"/>
    </source>
</evidence>
<feature type="compositionally biased region" description="Acidic residues" evidence="1">
    <location>
        <begin position="545"/>
        <end position="555"/>
    </location>
</feature>
<accession>A0A163LNH6</accession>
<protein>
    <submittedName>
        <fullName evidence="3">Uncharacterized protein</fullName>
    </submittedName>
</protein>
<feature type="region of interest" description="Disordered" evidence="1">
    <location>
        <begin position="498"/>
        <end position="745"/>
    </location>
</feature>
<feature type="compositionally biased region" description="Polar residues" evidence="1">
    <location>
        <begin position="680"/>
        <end position="692"/>
    </location>
</feature>
<evidence type="ECO:0000313" key="3">
    <source>
        <dbReference type="EMBL" id="KZM27955.1"/>
    </source>
</evidence>
<evidence type="ECO:0000256" key="2">
    <source>
        <dbReference type="SAM" id="SignalP"/>
    </source>
</evidence>
<feature type="region of interest" description="Disordered" evidence="1">
    <location>
        <begin position="757"/>
        <end position="780"/>
    </location>
</feature>
<comment type="caution">
    <text evidence="3">The sequence shown here is derived from an EMBL/GenBank/DDBJ whole genome shotgun (WGS) entry which is preliminary data.</text>
</comment>
<dbReference type="AlphaFoldDB" id="A0A163LNH6"/>
<feature type="region of interest" description="Disordered" evidence="1">
    <location>
        <begin position="398"/>
        <end position="433"/>
    </location>
</feature>
<evidence type="ECO:0000313" key="4">
    <source>
        <dbReference type="Proteomes" id="UP000076837"/>
    </source>
</evidence>
<gene>
    <name evidence="3" type="ORF">ST47_g917</name>
</gene>
<sequence length="873" mass="91083">MKSLVVGAMLLHTMNAQGLAGVPAAAAAPAAALPAVLPAVGVPVAPLNAPAVNAPAPLITPGIDAPSEADLLGLLPSIALPPILGPSRKLPTGTADVIVDQPTSAVPFGAESTPGPGISFGPNGWSVPNADVASANIAAPSPLLARPSVPAALANAVAAIASPLAPLRSLIPAIPIRPTGSPAQPLPAAVSAIINNLPKPSPATGGFGIFAVGDPADAAPVDATPVDAAPVDAAPADAAPVDATPVDAAPVDAAPADAAPVDATPVDAAPVDAAPVDAAPAAPVDAAPAAPVDAAPAAPVDAAPVDAAPVDASPINAAPGETASVVDANPVQATPSVDPSAAPLPVGAALPIGTNPYVGPYDPNSIYDPYSPYFDPNSIYDPNSPYYDPYAAPSGWEGQDHGIYDGEDDSYYGSKRPVHNNDPSYGGDDEEECPAWCIEDDSYPSYPTSTPGYDYSPYKPTPTPKYPEYTPVADPYQQYEPTPEYSPYPAPTYAEDYPIPTPDYEPYAQESAYYPEPKDNSYPQPKKVRAVRRQAPNYPQPIYSNDDDYDGEDGSIPDWLYDISGAPKRPLPTPKPKPKCPKSCYKPKTSTYEYDYTTKPEDYATKPDRPTYTMTRKGGYNTTKEAYYPATTDDSYDSTPTDDSYYSTPTDDSYYSTPTDDGYYPDETTEAPYPGYTPSGWYSQDNTSTPLWPTSIPDEPTSIPDEPTSVPDEPTSTPDEPTSVPDEPTSVPDEPTSVPAEPTYAPAEPTTLVTQYLPQPYPEQTGGAGSDPGSPAGDYTGDSLDTLCPNVCNPFNPAENFCDITTGCTTTGGSKYYCACRAGFRADNYNAKDFSKQFRVAGQPYVYLSVSTSCNTACSDSTCSEVLERSQCK</sequence>
<dbReference type="EMBL" id="JYNV01000042">
    <property type="protein sequence ID" value="KZM27955.1"/>
    <property type="molecule type" value="Genomic_DNA"/>
</dbReference>
<reference evidence="3 4" key="1">
    <citation type="journal article" date="2016" name="Sci. Rep.">
        <title>Draft genome sequencing and secretome analysis of fungal phytopathogen Ascochyta rabiei provides insight into the necrotrophic effector repertoire.</title>
        <authorList>
            <person name="Verma S."/>
            <person name="Gazara R.K."/>
            <person name="Nizam S."/>
            <person name="Parween S."/>
            <person name="Chattopadhyay D."/>
            <person name="Verma P.K."/>
        </authorList>
    </citation>
    <scope>NUCLEOTIDE SEQUENCE [LARGE SCALE GENOMIC DNA]</scope>
    <source>
        <strain evidence="3 4">ArDII</strain>
    </source>
</reference>
<keyword evidence="2" id="KW-0732">Signal</keyword>
<organism evidence="3 4">
    <name type="scientific">Didymella rabiei</name>
    <name type="common">Chickpea ascochyta blight fungus</name>
    <name type="synonym">Mycosphaerella rabiei</name>
    <dbReference type="NCBI Taxonomy" id="5454"/>
    <lineage>
        <taxon>Eukaryota</taxon>
        <taxon>Fungi</taxon>
        <taxon>Dikarya</taxon>
        <taxon>Ascomycota</taxon>
        <taxon>Pezizomycotina</taxon>
        <taxon>Dothideomycetes</taxon>
        <taxon>Pleosporomycetidae</taxon>
        <taxon>Pleosporales</taxon>
        <taxon>Pleosporineae</taxon>
        <taxon>Didymellaceae</taxon>
        <taxon>Ascochyta</taxon>
    </lineage>
</organism>
<feature type="compositionally biased region" description="Low complexity" evidence="1">
    <location>
        <begin position="710"/>
        <end position="726"/>
    </location>
</feature>
<feature type="compositionally biased region" description="Basic and acidic residues" evidence="1">
    <location>
        <begin position="596"/>
        <end position="609"/>
    </location>
</feature>
<dbReference type="Proteomes" id="UP000076837">
    <property type="component" value="Unassembled WGS sequence"/>
</dbReference>
<dbReference type="OrthoDB" id="291007at2759"/>
<keyword evidence="4" id="KW-1185">Reference proteome</keyword>
<feature type="chain" id="PRO_5043881742" evidence="2">
    <location>
        <begin position="17"/>
        <end position="873"/>
    </location>
</feature>
<proteinExistence type="predicted"/>